<dbReference type="PROSITE" id="PS00371">
    <property type="entry name" value="PTS_EIIA_TYPE_1_HIS"/>
    <property type="match status" value="1"/>
</dbReference>
<dbReference type="EMBL" id="FWXH01000003">
    <property type="protein sequence ID" value="SMC21305.1"/>
    <property type="molecule type" value="Genomic_DNA"/>
</dbReference>
<keyword evidence="3" id="KW-0762">Sugar transport</keyword>
<gene>
    <name evidence="8" type="ORF">SAMN02745134_01241</name>
</gene>
<dbReference type="GO" id="GO:0009401">
    <property type="term" value="P:phosphoenolpyruvate-dependent sugar phosphotransferase system"/>
    <property type="evidence" value="ECO:0007669"/>
    <property type="project" value="UniProtKB-KW"/>
</dbReference>
<dbReference type="GO" id="GO:0005737">
    <property type="term" value="C:cytoplasm"/>
    <property type="evidence" value="ECO:0007669"/>
    <property type="project" value="UniProtKB-SubCell"/>
</dbReference>
<keyword evidence="5" id="KW-0598">Phosphotransferase system</keyword>
<evidence type="ECO:0000259" key="7">
    <source>
        <dbReference type="PROSITE" id="PS51093"/>
    </source>
</evidence>
<dbReference type="PANTHER" id="PTHR45008">
    <property type="entry name" value="PTS SYSTEM GLUCOSE-SPECIFIC EIIA COMPONENT"/>
    <property type="match status" value="1"/>
</dbReference>
<organism evidence="8 9">
    <name type="scientific">Clostridium acidisoli DSM 12555</name>
    <dbReference type="NCBI Taxonomy" id="1121291"/>
    <lineage>
        <taxon>Bacteria</taxon>
        <taxon>Bacillati</taxon>
        <taxon>Bacillota</taxon>
        <taxon>Clostridia</taxon>
        <taxon>Eubacteriales</taxon>
        <taxon>Clostridiaceae</taxon>
        <taxon>Clostridium</taxon>
    </lineage>
</organism>
<keyword evidence="6" id="KW-0418">Kinase</keyword>
<dbReference type="RefSeq" id="WP_084114742.1">
    <property type="nucleotide sequence ID" value="NZ_FWXH01000003.1"/>
</dbReference>
<protein>
    <submittedName>
        <fullName evidence="8">PTS system IIA component, Glc family</fullName>
    </submittedName>
</protein>
<keyword evidence="2" id="KW-0813">Transport</keyword>
<dbReference type="PROSITE" id="PS51093">
    <property type="entry name" value="PTS_EIIA_TYPE_1"/>
    <property type="match status" value="1"/>
</dbReference>
<evidence type="ECO:0000256" key="2">
    <source>
        <dbReference type="ARBA" id="ARBA00022448"/>
    </source>
</evidence>
<dbReference type="InterPro" id="IPR050890">
    <property type="entry name" value="PTS_EIIA_component"/>
</dbReference>
<comment type="subcellular location">
    <subcellularLocation>
        <location evidence="1">Cytoplasm</location>
    </subcellularLocation>
</comment>
<evidence type="ECO:0000313" key="9">
    <source>
        <dbReference type="Proteomes" id="UP000192468"/>
    </source>
</evidence>
<name>A0A1W1XB93_9CLOT</name>
<dbReference type="InterPro" id="IPR011055">
    <property type="entry name" value="Dup_hybrid_motif"/>
</dbReference>
<evidence type="ECO:0000256" key="3">
    <source>
        <dbReference type="ARBA" id="ARBA00022597"/>
    </source>
</evidence>
<evidence type="ECO:0000256" key="6">
    <source>
        <dbReference type="ARBA" id="ARBA00022777"/>
    </source>
</evidence>
<feature type="domain" description="PTS EIIA type-1" evidence="7">
    <location>
        <begin position="27"/>
        <end position="131"/>
    </location>
</feature>
<dbReference type="SUPFAM" id="SSF51261">
    <property type="entry name" value="Duplicated hybrid motif"/>
    <property type="match status" value="1"/>
</dbReference>
<dbReference type="AlphaFoldDB" id="A0A1W1XB93"/>
<proteinExistence type="predicted"/>
<dbReference type="InterPro" id="IPR001127">
    <property type="entry name" value="PTS_EIIA_1_perm"/>
</dbReference>
<dbReference type="OrthoDB" id="92465at2"/>
<dbReference type="Gene3D" id="2.70.70.10">
    <property type="entry name" value="Glucose Permease (Domain IIA)"/>
    <property type="match status" value="1"/>
</dbReference>
<dbReference type="NCBIfam" id="TIGR00830">
    <property type="entry name" value="PTBA"/>
    <property type="match status" value="1"/>
</dbReference>
<evidence type="ECO:0000256" key="1">
    <source>
        <dbReference type="ARBA" id="ARBA00004496"/>
    </source>
</evidence>
<sequence length="159" mass="17354">MLKFLKKNCNIMSPISGKIMDLKDVPDKVFAEKMAGDGVAIFTYGDMVLAPADGIISIIFKSNHAVGMTLNNGVEILIHIGIDTVELEGSGFTRLIEEGKKVKGGDPIIKIDRKFIIEKGYSLITPVLITNTELIKDIDVNIGADVKAGEDILMTYRTK</sequence>
<keyword evidence="4" id="KW-0808">Transferase</keyword>
<evidence type="ECO:0000256" key="4">
    <source>
        <dbReference type="ARBA" id="ARBA00022679"/>
    </source>
</evidence>
<dbReference type="Pfam" id="PF00358">
    <property type="entry name" value="PTS_EIIA_1"/>
    <property type="match status" value="1"/>
</dbReference>
<dbReference type="Proteomes" id="UP000192468">
    <property type="component" value="Unassembled WGS sequence"/>
</dbReference>
<dbReference type="PANTHER" id="PTHR45008:SF1">
    <property type="entry name" value="PTS SYSTEM GLUCOSE-SPECIFIC EIIA COMPONENT"/>
    <property type="match status" value="1"/>
</dbReference>
<reference evidence="8 9" key="1">
    <citation type="submission" date="2017-04" db="EMBL/GenBank/DDBJ databases">
        <authorList>
            <person name="Afonso C.L."/>
            <person name="Miller P.J."/>
            <person name="Scott M.A."/>
            <person name="Spackman E."/>
            <person name="Goraichik I."/>
            <person name="Dimitrov K.M."/>
            <person name="Suarez D.L."/>
            <person name="Swayne D.E."/>
        </authorList>
    </citation>
    <scope>NUCLEOTIDE SEQUENCE [LARGE SCALE GENOMIC DNA]</scope>
    <source>
        <strain evidence="8 9">DSM 12555</strain>
    </source>
</reference>
<keyword evidence="9" id="KW-1185">Reference proteome</keyword>
<accession>A0A1W1XB93</accession>
<evidence type="ECO:0000256" key="5">
    <source>
        <dbReference type="ARBA" id="ARBA00022683"/>
    </source>
</evidence>
<dbReference type="GO" id="GO:0016301">
    <property type="term" value="F:kinase activity"/>
    <property type="evidence" value="ECO:0007669"/>
    <property type="project" value="UniProtKB-KW"/>
</dbReference>
<dbReference type="STRING" id="1121291.SAMN02745134_01241"/>
<evidence type="ECO:0000313" key="8">
    <source>
        <dbReference type="EMBL" id="SMC21305.1"/>
    </source>
</evidence>
<dbReference type="FunFam" id="2.70.70.10:FF:000001">
    <property type="entry name" value="PTS system glucose-specific IIA component"/>
    <property type="match status" value="1"/>
</dbReference>